<dbReference type="CDD" id="cd04186">
    <property type="entry name" value="GT_2_like_c"/>
    <property type="match status" value="1"/>
</dbReference>
<dbReference type="PANTHER" id="PTHR43179">
    <property type="entry name" value="RHAMNOSYLTRANSFERASE WBBL"/>
    <property type="match status" value="1"/>
</dbReference>
<dbReference type="KEGG" id="dae:Dtox_4143"/>
<evidence type="ECO:0000259" key="5">
    <source>
        <dbReference type="Pfam" id="PF00535"/>
    </source>
</evidence>
<dbReference type="OrthoDB" id="9771846at2"/>
<organism evidence="6 7">
    <name type="scientific">Desulfofarcimen acetoxidans (strain ATCC 49208 / DSM 771 / KCTC 5769 / VKM B-1644 / 5575)</name>
    <name type="common">Desulfotomaculum acetoxidans</name>
    <dbReference type="NCBI Taxonomy" id="485916"/>
    <lineage>
        <taxon>Bacteria</taxon>
        <taxon>Bacillati</taxon>
        <taxon>Bacillota</taxon>
        <taxon>Clostridia</taxon>
        <taxon>Eubacteriales</taxon>
        <taxon>Peptococcaceae</taxon>
        <taxon>Desulfofarcimen</taxon>
    </lineage>
</organism>
<dbReference type="Gene3D" id="3.90.550.10">
    <property type="entry name" value="Spore Coat Polysaccharide Biosynthesis Protein SpsA, Chain A"/>
    <property type="match status" value="1"/>
</dbReference>
<evidence type="ECO:0000256" key="4">
    <source>
        <dbReference type="ARBA" id="ARBA00022679"/>
    </source>
</evidence>
<dbReference type="AlphaFoldDB" id="C8VYU0"/>
<name>C8VYU0_DESAS</name>
<dbReference type="HOGENOM" id="CLU_023845_4_0_9"/>
<proteinExistence type="inferred from homology"/>
<comment type="similarity">
    <text evidence="2">Belongs to the glycosyltransferase 2 family.</text>
</comment>
<dbReference type="EMBL" id="CP001720">
    <property type="protein sequence ID" value="ACV64811.1"/>
    <property type="molecule type" value="Genomic_DNA"/>
</dbReference>
<feature type="domain" description="Glycosyltransferase 2-like" evidence="5">
    <location>
        <begin position="12"/>
        <end position="182"/>
    </location>
</feature>
<comment type="pathway">
    <text evidence="1">Cell wall biogenesis; cell wall polysaccharide biosynthesis.</text>
</comment>
<evidence type="ECO:0000256" key="2">
    <source>
        <dbReference type="ARBA" id="ARBA00006739"/>
    </source>
</evidence>
<dbReference type="Pfam" id="PF00535">
    <property type="entry name" value="Glycos_transf_2"/>
    <property type="match status" value="1"/>
</dbReference>
<dbReference type="STRING" id="485916.Dtox_4143"/>
<keyword evidence="4 6" id="KW-0808">Transferase</keyword>
<dbReference type="InterPro" id="IPR001173">
    <property type="entry name" value="Glyco_trans_2-like"/>
</dbReference>
<dbReference type="InterPro" id="IPR029044">
    <property type="entry name" value="Nucleotide-diphossugar_trans"/>
</dbReference>
<dbReference type="GO" id="GO:0016757">
    <property type="term" value="F:glycosyltransferase activity"/>
    <property type="evidence" value="ECO:0007669"/>
    <property type="project" value="UniProtKB-KW"/>
</dbReference>
<dbReference type="RefSeq" id="WP_015759481.1">
    <property type="nucleotide sequence ID" value="NC_013216.1"/>
</dbReference>
<reference evidence="6 7" key="1">
    <citation type="journal article" date="2009" name="Stand. Genomic Sci.">
        <title>Complete genome sequence of Desulfotomaculum acetoxidans type strain (5575).</title>
        <authorList>
            <person name="Spring S."/>
            <person name="Lapidus A."/>
            <person name="Schroder M."/>
            <person name="Gleim D."/>
            <person name="Sims D."/>
            <person name="Meincke L."/>
            <person name="Glavina Del Rio T."/>
            <person name="Tice H."/>
            <person name="Copeland A."/>
            <person name="Cheng J.F."/>
            <person name="Lucas S."/>
            <person name="Chen F."/>
            <person name="Nolan M."/>
            <person name="Bruce D."/>
            <person name="Goodwin L."/>
            <person name="Pitluck S."/>
            <person name="Ivanova N."/>
            <person name="Mavromatis K."/>
            <person name="Mikhailova N."/>
            <person name="Pati A."/>
            <person name="Chen A."/>
            <person name="Palaniappan K."/>
            <person name="Land M."/>
            <person name="Hauser L."/>
            <person name="Chang Y.J."/>
            <person name="Jeffries C.D."/>
            <person name="Chain P."/>
            <person name="Saunders E."/>
            <person name="Brettin T."/>
            <person name="Detter J.C."/>
            <person name="Goker M."/>
            <person name="Bristow J."/>
            <person name="Eisen J.A."/>
            <person name="Markowitz V."/>
            <person name="Hugenholtz P."/>
            <person name="Kyrpides N.C."/>
            <person name="Klenk H.P."/>
            <person name="Han C."/>
        </authorList>
    </citation>
    <scope>NUCLEOTIDE SEQUENCE [LARGE SCALE GENOMIC DNA]</scope>
    <source>
        <strain evidence="7">ATCC 49208 / DSM 771 / VKM B-1644</strain>
    </source>
</reference>
<dbReference type="Proteomes" id="UP000002217">
    <property type="component" value="Chromosome"/>
</dbReference>
<dbReference type="SUPFAM" id="SSF53448">
    <property type="entry name" value="Nucleotide-diphospho-sugar transferases"/>
    <property type="match status" value="1"/>
</dbReference>
<evidence type="ECO:0000313" key="6">
    <source>
        <dbReference type="EMBL" id="ACV64811.1"/>
    </source>
</evidence>
<evidence type="ECO:0000313" key="7">
    <source>
        <dbReference type="Proteomes" id="UP000002217"/>
    </source>
</evidence>
<gene>
    <name evidence="6" type="ordered locus">Dtox_4143</name>
</gene>
<dbReference type="CAZy" id="GT2">
    <property type="family name" value="Glycosyltransferase Family 2"/>
</dbReference>
<dbReference type="PANTHER" id="PTHR43179:SF12">
    <property type="entry name" value="GALACTOFURANOSYLTRANSFERASE GLFT2"/>
    <property type="match status" value="1"/>
</dbReference>
<evidence type="ECO:0000256" key="3">
    <source>
        <dbReference type="ARBA" id="ARBA00022676"/>
    </source>
</evidence>
<keyword evidence="7" id="KW-1185">Reference proteome</keyword>
<accession>C8VYU0</accession>
<dbReference type="eggNOG" id="COG1216">
    <property type="taxonomic scope" value="Bacteria"/>
</dbReference>
<evidence type="ECO:0000256" key="1">
    <source>
        <dbReference type="ARBA" id="ARBA00004776"/>
    </source>
</evidence>
<protein>
    <submittedName>
        <fullName evidence="6">Glycosyl transferase family 2</fullName>
    </submittedName>
</protein>
<keyword evidence="3" id="KW-0328">Glycosyltransferase</keyword>
<sequence>MLRKDIINPNVSLIIVTYNAEKFIADCLLSVNKQNYTCFETIVVDNASNDNTVNLIKTGFSWARLVESQQNLGFTGGVHLGYSIAKGKYIALLNPDTRADKEWLGNLLTVMERDDECGICASLMLKWGTQLIDTAGDGCTRAGKGFKIGNDQPAKFYQETREVFAACGGAVLYRRKMIEEIGFFDNSFFLLHEDTDLCFRARLAGWKCMYVHNAMVEHKVSSSIGYKTPLAVYHSVKNSDMVWLKNMPGHFLFLTIPEKVISDLASLIYLGIIHHRLKDYLKAKWYIVRNLKNIITARSEMQKKINKHGKLVFQQLTPFLSNKFIISLWKSKYKELRYFLNLPRG</sequence>